<proteinExistence type="predicted"/>
<organism evidence="1 2">
    <name type="scientific">Ferrimonas marina</name>
    <dbReference type="NCBI Taxonomy" id="299255"/>
    <lineage>
        <taxon>Bacteria</taxon>
        <taxon>Pseudomonadati</taxon>
        <taxon>Pseudomonadota</taxon>
        <taxon>Gammaproteobacteria</taxon>
        <taxon>Alteromonadales</taxon>
        <taxon>Ferrimonadaceae</taxon>
        <taxon>Ferrimonas</taxon>
    </lineage>
</organism>
<dbReference type="RefSeq" id="WP_067663819.1">
    <property type="nucleotide sequence ID" value="NZ_FQXG01000007.1"/>
</dbReference>
<keyword evidence="2" id="KW-1185">Reference proteome</keyword>
<accession>A0A1M5YCD6</accession>
<gene>
    <name evidence="1" type="ORF">SAMN02745129_4066</name>
</gene>
<dbReference type="STRING" id="299255.SAMN02745129_4066"/>
<dbReference type="Proteomes" id="UP000184268">
    <property type="component" value="Unassembled WGS sequence"/>
</dbReference>
<dbReference type="EMBL" id="FQXG01000007">
    <property type="protein sequence ID" value="SHI09569.1"/>
    <property type="molecule type" value="Genomic_DNA"/>
</dbReference>
<dbReference type="AlphaFoldDB" id="A0A1M5YCD6"/>
<evidence type="ECO:0000313" key="2">
    <source>
        <dbReference type="Proteomes" id="UP000184268"/>
    </source>
</evidence>
<evidence type="ECO:0000313" key="1">
    <source>
        <dbReference type="EMBL" id="SHI09569.1"/>
    </source>
</evidence>
<protein>
    <submittedName>
        <fullName evidence="1">Uncharacterized protein</fullName>
    </submittedName>
</protein>
<dbReference type="OrthoDB" id="6299001at2"/>
<name>A0A1M5YCD6_9GAMM</name>
<sequence>MSLFLSALTLASVLPYDRSDHPDWQLYHHYQAFAHAEDNSIYQVIEAKKVPYTPSEFAFTHGEASFGLVKGNLAISVFSRMDWQLDFSEDTMAFYSAIRNKTLIDDGRLYQLDLKAQEFGAQGVKLGYRWPLSERFTLYGAASLLYANSLTAGEAGGYAGLSEDGNYTGEVVLRYTYTRDYLFERPLEDNHSHWGYSLDLGFEWQASEHLTLSGLVQDLASEVKWYDSPYTDAYADTANTIIDPDGSVHVDPIIHGREYYGDYRQSLPRRYQWRANYQRGQHHWQLGGQHYHHQHYLSLGWQTQRDNDSWGVQFYPGHNALALNWRNRYLQLSWMADRLNPRQASLAQLGVSAVLPFQL</sequence>
<reference evidence="1 2" key="1">
    <citation type="submission" date="2016-11" db="EMBL/GenBank/DDBJ databases">
        <authorList>
            <person name="Jaros S."/>
            <person name="Januszkiewicz K."/>
            <person name="Wedrychowicz H."/>
        </authorList>
    </citation>
    <scope>NUCLEOTIDE SEQUENCE [LARGE SCALE GENOMIC DNA]</scope>
    <source>
        <strain evidence="1 2">DSM 16917</strain>
    </source>
</reference>